<keyword evidence="2" id="KW-0479">Metal-binding</keyword>
<feature type="domain" description="Sulfatase N-terminal" evidence="7">
    <location>
        <begin position="33"/>
        <end position="410"/>
    </location>
</feature>
<dbReference type="CDD" id="cd16143">
    <property type="entry name" value="ARS_like"/>
    <property type="match status" value="1"/>
</dbReference>
<protein>
    <submittedName>
        <fullName evidence="8">Arylsulfatase</fullName>
        <ecNumber evidence="8">3.1.6.1</ecNumber>
    </submittedName>
</protein>
<dbReference type="InterPro" id="IPR050738">
    <property type="entry name" value="Sulfatase"/>
</dbReference>
<dbReference type="PANTHER" id="PTHR42693:SF53">
    <property type="entry name" value="ENDO-4-O-SULFATASE"/>
    <property type="match status" value="1"/>
</dbReference>
<evidence type="ECO:0000256" key="6">
    <source>
        <dbReference type="SAM" id="SignalP"/>
    </source>
</evidence>
<dbReference type="PANTHER" id="PTHR42693">
    <property type="entry name" value="ARYLSULFATASE FAMILY MEMBER"/>
    <property type="match status" value="1"/>
</dbReference>
<dbReference type="Gene3D" id="3.40.720.10">
    <property type="entry name" value="Alkaline Phosphatase, subunit A"/>
    <property type="match status" value="1"/>
</dbReference>
<evidence type="ECO:0000259" key="7">
    <source>
        <dbReference type="Pfam" id="PF00884"/>
    </source>
</evidence>
<reference evidence="8 9" key="1">
    <citation type="submission" date="2019-02" db="EMBL/GenBank/DDBJ databases">
        <title>Deep-cultivation of Planctomycetes and their phenomic and genomic characterization uncovers novel biology.</title>
        <authorList>
            <person name="Wiegand S."/>
            <person name="Jogler M."/>
            <person name="Boedeker C."/>
            <person name="Pinto D."/>
            <person name="Vollmers J."/>
            <person name="Rivas-Marin E."/>
            <person name="Kohn T."/>
            <person name="Peeters S.H."/>
            <person name="Heuer A."/>
            <person name="Rast P."/>
            <person name="Oberbeckmann S."/>
            <person name="Bunk B."/>
            <person name="Jeske O."/>
            <person name="Meyerdierks A."/>
            <person name="Storesund J.E."/>
            <person name="Kallscheuer N."/>
            <person name="Luecker S."/>
            <person name="Lage O.M."/>
            <person name="Pohl T."/>
            <person name="Merkel B.J."/>
            <person name="Hornburger P."/>
            <person name="Mueller R.-W."/>
            <person name="Bruemmer F."/>
            <person name="Labrenz M."/>
            <person name="Spormann A.M."/>
            <person name="Op den Camp H."/>
            <person name="Overmann J."/>
            <person name="Amann R."/>
            <person name="Jetten M.S.M."/>
            <person name="Mascher T."/>
            <person name="Medema M.H."/>
            <person name="Devos D.P."/>
            <person name="Kaster A.-K."/>
            <person name="Ovreas L."/>
            <person name="Rohde M."/>
            <person name="Galperin M.Y."/>
            <person name="Jogler C."/>
        </authorList>
    </citation>
    <scope>NUCLEOTIDE SEQUENCE [LARGE SCALE GENOMIC DNA]</scope>
    <source>
        <strain evidence="8 9">HG66A1</strain>
    </source>
</reference>
<evidence type="ECO:0000313" key="9">
    <source>
        <dbReference type="Proteomes" id="UP000320421"/>
    </source>
</evidence>
<gene>
    <name evidence="8" type="primary">atsA_31</name>
    <name evidence="8" type="ORF">HG66A1_38590</name>
</gene>
<evidence type="ECO:0000313" key="8">
    <source>
        <dbReference type="EMBL" id="QDT22053.1"/>
    </source>
</evidence>
<dbReference type="Pfam" id="PF00884">
    <property type="entry name" value="Sulfatase"/>
    <property type="match status" value="1"/>
</dbReference>
<dbReference type="Proteomes" id="UP000320421">
    <property type="component" value="Chromosome"/>
</dbReference>
<dbReference type="RefSeq" id="WP_145187303.1">
    <property type="nucleotide sequence ID" value="NZ_CP036266.1"/>
</dbReference>
<dbReference type="EMBL" id="CP036266">
    <property type="protein sequence ID" value="QDT22053.1"/>
    <property type="molecule type" value="Genomic_DNA"/>
</dbReference>
<comment type="similarity">
    <text evidence="1">Belongs to the sulfatase family.</text>
</comment>
<name>A0A517PRP6_9PLAN</name>
<dbReference type="PROSITE" id="PS00149">
    <property type="entry name" value="SULFATASE_2"/>
    <property type="match status" value="1"/>
</dbReference>
<feature type="region of interest" description="Disordered" evidence="5">
    <location>
        <begin position="471"/>
        <end position="497"/>
    </location>
</feature>
<evidence type="ECO:0000256" key="3">
    <source>
        <dbReference type="ARBA" id="ARBA00022801"/>
    </source>
</evidence>
<keyword evidence="6" id="KW-0732">Signal</keyword>
<dbReference type="GO" id="GO:0004065">
    <property type="term" value="F:arylsulfatase activity"/>
    <property type="evidence" value="ECO:0007669"/>
    <property type="project" value="UniProtKB-EC"/>
</dbReference>
<evidence type="ECO:0000256" key="2">
    <source>
        <dbReference type="ARBA" id="ARBA00022723"/>
    </source>
</evidence>
<evidence type="ECO:0000256" key="1">
    <source>
        <dbReference type="ARBA" id="ARBA00008779"/>
    </source>
</evidence>
<evidence type="ECO:0000256" key="4">
    <source>
        <dbReference type="ARBA" id="ARBA00022837"/>
    </source>
</evidence>
<dbReference type="InterPro" id="IPR017850">
    <property type="entry name" value="Alkaline_phosphatase_core_sf"/>
</dbReference>
<sequence precursor="true">MNVVSHFFQKQFLLPLLLLSLFLPTTVQADPLPNIVYILADDLGYGDVSCYNPESKITTPHIDRLAAEGMKFTDAHTPSAVCTPTRYGILTGRYCWRTRLKYRVLDGFDPPLIEQDQTTVPSLLKKAGYDTACVGKWHLGMQWTDKNGQPVPAVPIDRRQRPRVGDDVDYTQPILGGPLANGFDYYFGISASLNMSPFCFIRNDRPVILPTIPSERIQTEFLSVDQGMRSPDFTIRSVMPTLTGEAVQFIERQAKQSPERPFFLYFPLTAPHLPLVPNDEFKGKSAAGEYGDFVLEVDATVGAIMEALQRSGKANNTLFIFTSDNGGLYHWWTPQETDDLKYYKPNHRGQYVKDRGHQGNAHLRGTKADIWEGGHRVPFIVRWPGQTPAGTSNAELVELTDLLATCAAITDQKLPAGEGEDSVNILPALLGKELKQPLRDYAIHHSLWGHFSVRQGPWKMVPKRGSGGFTRAREVEPQPGEPTGQLYNLKQDPSETKNVWQEHPEVVERLSKILKQVQGDDK</sequence>
<dbReference type="Gene3D" id="3.30.1120.10">
    <property type="match status" value="1"/>
</dbReference>
<dbReference type="InterPro" id="IPR000917">
    <property type="entry name" value="Sulfatase_N"/>
</dbReference>
<organism evidence="8 9">
    <name type="scientific">Gimesia chilikensis</name>
    <dbReference type="NCBI Taxonomy" id="2605989"/>
    <lineage>
        <taxon>Bacteria</taxon>
        <taxon>Pseudomonadati</taxon>
        <taxon>Planctomycetota</taxon>
        <taxon>Planctomycetia</taxon>
        <taxon>Planctomycetales</taxon>
        <taxon>Planctomycetaceae</taxon>
        <taxon>Gimesia</taxon>
    </lineage>
</organism>
<dbReference type="AlphaFoldDB" id="A0A517PRP6"/>
<dbReference type="PROSITE" id="PS00523">
    <property type="entry name" value="SULFATASE_1"/>
    <property type="match status" value="1"/>
</dbReference>
<dbReference type="GO" id="GO:0046872">
    <property type="term" value="F:metal ion binding"/>
    <property type="evidence" value="ECO:0007669"/>
    <property type="project" value="UniProtKB-KW"/>
</dbReference>
<evidence type="ECO:0000256" key="5">
    <source>
        <dbReference type="SAM" id="MobiDB-lite"/>
    </source>
</evidence>
<keyword evidence="4" id="KW-0106">Calcium</keyword>
<proteinExistence type="inferred from homology"/>
<dbReference type="OrthoDB" id="9783154at2"/>
<keyword evidence="3 8" id="KW-0378">Hydrolase</keyword>
<feature type="signal peptide" evidence="6">
    <location>
        <begin position="1"/>
        <end position="29"/>
    </location>
</feature>
<dbReference type="EC" id="3.1.6.1" evidence="8"/>
<feature type="chain" id="PRO_5022149097" evidence="6">
    <location>
        <begin position="30"/>
        <end position="522"/>
    </location>
</feature>
<dbReference type="SUPFAM" id="SSF53649">
    <property type="entry name" value="Alkaline phosphatase-like"/>
    <property type="match status" value="1"/>
</dbReference>
<dbReference type="InterPro" id="IPR024607">
    <property type="entry name" value="Sulfatase_CS"/>
</dbReference>
<accession>A0A517PRP6</accession>
<keyword evidence="9" id="KW-1185">Reference proteome</keyword>